<dbReference type="SUPFAM" id="SSF47413">
    <property type="entry name" value="lambda repressor-like DNA-binding domains"/>
    <property type="match status" value="1"/>
</dbReference>
<sequence>MNVPFSEKLRAELVRQEWDDDEFARATNLPESTIGKIESGDYFPSAGELNAILAVLRKPVMWAVQAEIPQITRRYQDVHTTRPSDIEAGIELLAYDIRHLMDTGVLVGKRPGPFKRPKTHVDAAHLARKVRRDANISESEPIADLPALCDKFGLWEFASPFEGNWGPQGLMLEIDSDSANLPIGIAVINTCSPSFHQRFVLAHELCHWLIGDAYENKSVDNEFSSRKERGSKLHPEQACNSFAAHLLLPEQALAHFGQITDESVLVDEAVRTAQTYGVGWRSTIGLLKSAGHISSGQAAKLKTHSEADQRVMDHSSVLPSDRIPAEYSRQLAEGIKLGKLDQLEAINYSYGVALP</sequence>
<dbReference type="InterPro" id="IPR052345">
    <property type="entry name" value="Rad_response_metalloprotease"/>
</dbReference>
<dbReference type="SMART" id="SM00530">
    <property type="entry name" value="HTH_XRE"/>
    <property type="match status" value="1"/>
</dbReference>
<gene>
    <name evidence="3" type="ORF">CJEDD_11920</name>
</gene>
<organism evidence="3 4">
    <name type="scientific">Corynebacterium jeddahense</name>
    <dbReference type="NCBI Taxonomy" id="1414719"/>
    <lineage>
        <taxon>Bacteria</taxon>
        <taxon>Bacillati</taxon>
        <taxon>Actinomycetota</taxon>
        <taxon>Actinomycetes</taxon>
        <taxon>Mycobacteriales</taxon>
        <taxon>Corynebacteriaceae</taxon>
        <taxon>Corynebacterium</taxon>
    </lineage>
</organism>
<comment type="similarity">
    <text evidence="1">Belongs to the short-chain fatty acyl-CoA assimilation regulator (ScfR) family.</text>
</comment>
<evidence type="ECO:0000259" key="2">
    <source>
        <dbReference type="PROSITE" id="PS50943"/>
    </source>
</evidence>
<evidence type="ECO:0000256" key="1">
    <source>
        <dbReference type="ARBA" id="ARBA00007227"/>
    </source>
</evidence>
<protein>
    <recommendedName>
        <fullName evidence="2">HTH cro/C1-type domain-containing protein</fullName>
    </recommendedName>
</protein>
<dbReference type="PANTHER" id="PTHR43236">
    <property type="entry name" value="ANTITOXIN HIGA1"/>
    <property type="match status" value="1"/>
</dbReference>
<feature type="domain" description="HTH cro/C1-type" evidence="2">
    <location>
        <begin position="22"/>
        <end position="63"/>
    </location>
</feature>
<name>A0ABY7UMP6_9CORY</name>
<dbReference type="Proteomes" id="UP001218071">
    <property type="component" value="Chromosome"/>
</dbReference>
<dbReference type="PANTHER" id="PTHR43236:SF2">
    <property type="entry name" value="BLL0069 PROTEIN"/>
    <property type="match status" value="1"/>
</dbReference>
<dbReference type="InterPro" id="IPR010359">
    <property type="entry name" value="IrrE_HExxH"/>
</dbReference>
<evidence type="ECO:0000313" key="3">
    <source>
        <dbReference type="EMBL" id="WCZ39950.1"/>
    </source>
</evidence>
<keyword evidence="4" id="KW-1185">Reference proteome</keyword>
<accession>A0ABY7UMP6</accession>
<dbReference type="EMBL" id="CP063194">
    <property type="protein sequence ID" value="WCZ39950.1"/>
    <property type="molecule type" value="Genomic_DNA"/>
</dbReference>
<dbReference type="PROSITE" id="PS50943">
    <property type="entry name" value="HTH_CROC1"/>
    <property type="match status" value="1"/>
</dbReference>
<dbReference type="RefSeq" id="WP_081764567.1">
    <property type="nucleotide sequence ID" value="NZ_CBYN010000087.1"/>
</dbReference>
<reference evidence="3 4" key="1">
    <citation type="submission" date="2020-10" db="EMBL/GenBank/DDBJ databases">
        <title>Complete genome sequence of Corynebacterium jeddahense DSM 45997, type strain of Corynebacterium jeddahense.</title>
        <authorList>
            <person name="Busche T."/>
            <person name="Kalinowski J."/>
            <person name="Ruckert C."/>
        </authorList>
    </citation>
    <scope>NUCLEOTIDE SEQUENCE [LARGE SCALE GENOMIC DNA]</scope>
    <source>
        <strain evidence="3 4">DSM 45997</strain>
    </source>
</reference>
<dbReference type="CDD" id="cd00093">
    <property type="entry name" value="HTH_XRE"/>
    <property type="match status" value="1"/>
</dbReference>
<proteinExistence type="inferred from homology"/>
<dbReference type="Gene3D" id="1.10.10.2910">
    <property type="match status" value="1"/>
</dbReference>
<dbReference type="Gene3D" id="1.10.260.40">
    <property type="entry name" value="lambda repressor-like DNA-binding domains"/>
    <property type="match status" value="1"/>
</dbReference>
<dbReference type="InterPro" id="IPR010982">
    <property type="entry name" value="Lambda_DNA-bd_dom_sf"/>
</dbReference>
<evidence type="ECO:0000313" key="4">
    <source>
        <dbReference type="Proteomes" id="UP001218071"/>
    </source>
</evidence>
<dbReference type="Pfam" id="PF06114">
    <property type="entry name" value="Peptidase_M78"/>
    <property type="match status" value="1"/>
</dbReference>
<dbReference type="InterPro" id="IPR001387">
    <property type="entry name" value="Cro/C1-type_HTH"/>
</dbReference>